<dbReference type="InterPro" id="IPR011724">
    <property type="entry name" value="Cyd_oper_YbgT"/>
</dbReference>
<evidence type="ECO:0000313" key="3">
    <source>
        <dbReference type="Proteomes" id="UP000693996"/>
    </source>
</evidence>
<dbReference type="Pfam" id="PF08173">
    <property type="entry name" value="YbgT_YccB"/>
    <property type="match status" value="1"/>
</dbReference>
<dbReference type="KEGG" id="vtr:MYVALT_G_01000"/>
<dbReference type="InterPro" id="IPR012994">
    <property type="entry name" value="YbgT_YccB"/>
</dbReference>
<organism evidence="2 3">
    <name type="scientific">Candidatus Vallotiella hemipterorum</name>
    <dbReference type="NCBI Taxonomy" id="1177213"/>
    <lineage>
        <taxon>Bacteria</taxon>
        <taxon>Pseudomonadati</taxon>
        <taxon>Pseudomonadota</taxon>
        <taxon>Betaproteobacteria</taxon>
        <taxon>Burkholderiales</taxon>
        <taxon>Burkholderiaceae</taxon>
        <taxon>Candidatus Vallotiella</taxon>
    </lineage>
</organism>
<sequence length="53" mass="6199">MWYFSWILGIGVALAFAVINGMWLELYYDAENIRKSKAEKEVFLNTDELHSSQ</sequence>
<reference evidence="2" key="1">
    <citation type="submission" date="2021-06" db="EMBL/GenBank/DDBJ databases">
        <authorList>
            <person name="Szabo G."/>
        </authorList>
    </citation>
    <scope>NUCLEOTIDE SEQUENCE</scope>
    <source>
        <strain evidence="2">MYVALT</strain>
    </source>
</reference>
<keyword evidence="1" id="KW-0472">Membrane</keyword>
<dbReference type="Proteomes" id="UP000693996">
    <property type="component" value="Chromosome"/>
</dbReference>
<name>A0A916JTD4_9BURK</name>
<protein>
    <submittedName>
        <fullName evidence="2">Cytochrome bd ubiquinol oxidase subunit X</fullName>
    </submittedName>
</protein>
<dbReference type="NCBIfam" id="TIGR02106">
    <property type="entry name" value="cyd_oper_ybgT"/>
    <property type="match status" value="1"/>
</dbReference>
<proteinExistence type="predicted"/>
<accession>A0A916JTD4</accession>
<dbReference type="EMBL" id="OU343031">
    <property type="protein sequence ID" value="CAG7596416.1"/>
    <property type="molecule type" value="Genomic_DNA"/>
</dbReference>
<dbReference type="AlphaFoldDB" id="A0A916JTD4"/>
<evidence type="ECO:0000256" key="1">
    <source>
        <dbReference type="SAM" id="Phobius"/>
    </source>
</evidence>
<keyword evidence="3" id="KW-1185">Reference proteome</keyword>
<feature type="transmembrane region" description="Helical" evidence="1">
    <location>
        <begin position="6"/>
        <end position="28"/>
    </location>
</feature>
<gene>
    <name evidence="2" type="primary">cydX</name>
    <name evidence="2" type="ORF">MYVALT_G_01000</name>
</gene>
<keyword evidence="1" id="KW-0812">Transmembrane</keyword>
<evidence type="ECO:0000313" key="2">
    <source>
        <dbReference type="EMBL" id="CAG7596416.1"/>
    </source>
</evidence>
<keyword evidence="1" id="KW-1133">Transmembrane helix</keyword>